<comment type="caution">
    <text evidence="5">The sequence shown here is derived from an EMBL/GenBank/DDBJ whole genome shotgun (WGS) entry which is preliminary data.</text>
</comment>
<keyword evidence="3" id="KW-0472">Membrane</keyword>
<evidence type="ECO:0000256" key="4">
    <source>
        <dbReference type="SAM" id="MobiDB-lite"/>
    </source>
</evidence>
<dbReference type="Proteomes" id="UP001560045">
    <property type="component" value="Unassembled WGS sequence"/>
</dbReference>
<feature type="compositionally biased region" description="Low complexity" evidence="4">
    <location>
        <begin position="172"/>
        <end position="192"/>
    </location>
</feature>
<protein>
    <submittedName>
        <fullName evidence="5">Uncharacterized protein</fullName>
    </submittedName>
</protein>
<organism evidence="5 6">
    <name type="scientific">Geodermatophilus maliterrae</name>
    <dbReference type="NCBI Taxonomy" id="3162531"/>
    <lineage>
        <taxon>Bacteria</taxon>
        <taxon>Bacillati</taxon>
        <taxon>Actinomycetota</taxon>
        <taxon>Actinomycetes</taxon>
        <taxon>Geodermatophilales</taxon>
        <taxon>Geodermatophilaceae</taxon>
        <taxon>Geodermatophilus</taxon>
    </lineage>
</organism>
<proteinExistence type="predicted"/>
<evidence type="ECO:0000256" key="3">
    <source>
        <dbReference type="ARBA" id="ARBA00022475"/>
    </source>
</evidence>
<accession>A0ABV3XIR2</accession>
<keyword evidence="6" id="KW-1185">Reference proteome</keyword>
<feature type="compositionally biased region" description="Pro residues" evidence="4">
    <location>
        <begin position="193"/>
        <end position="202"/>
    </location>
</feature>
<dbReference type="RefSeq" id="WP_369208865.1">
    <property type="nucleotide sequence ID" value="NZ_JBFNXQ010000064.1"/>
</dbReference>
<dbReference type="PANTHER" id="PTHR43163:SF6">
    <property type="entry name" value="DIPEPTIDE TRANSPORT SYSTEM PERMEASE PROTEIN DPPB-RELATED"/>
    <property type="match status" value="1"/>
</dbReference>
<dbReference type="PANTHER" id="PTHR43163">
    <property type="entry name" value="DIPEPTIDE TRANSPORT SYSTEM PERMEASE PROTEIN DPPB-RELATED"/>
    <property type="match status" value="1"/>
</dbReference>
<feature type="compositionally biased region" description="Basic residues" evidence="4">
    <location>
        <begin position="234"/>
        <end position="243"/>
    </location>
</feature>
<feature type="region of interest" description="Disordered" evidence="4">
    <location>
        <begin position="92"/>
        <end position="251"/>
    </location>
</feature>
<name>A0ABV3XIR2_9ACTN</name>
<feature type="compositionally biased region" description="Polar residues" evidence="4">
    <location>
        <begin position="105"/>
        <end position="114"/>
    </location>
</feature>
<evidence type="ECO:0000256" key="2">
    <source>
        <dbReference type="ARBA" id="ARBA00022448"/>
    </source>
</evidence>
<keyword evidence="3" id="KW-1003">Cell membrane</keyword>
<evidence type="ECO:0000256" key="1">
    <source>
        <dbReference type="ARBA" id="ARBA00004651"/>
    </source>
</evidence>
<dbReference type="EMBL" id="JBFNXQ010000064">
    <property type="protein sequence ID" value="MEX5720237.1"/>
    <property type="molecule type" value="Genomic_DNA"/>
</dbReference>
<evidence type="ECO:0000313" key="5">
    <source>
        <dbReference type="EMBL" id="MEX5720237.1"/>
    </source>
</evidence>
<evidence type="ECO:0000313" key="6">
    <source>
        <dbReference type="Proteomes" id="UP001560045"/>
    </source>
</evidence>
<keyword evidence="2" id="KW-0813">Transport</keyword>
<gene>
    <name evidence="5" type="ORF">ABQ292_17895</name>
</gene>
<comment type="subcellular location">
    <subcellularLocation>
        <location evidence="1">Cell membrane</location>
        <topology evidence="1">Multi-pass membrane protein</topology>
    </subcellularLocation>
</comment>
<reference evidence="5 6" key="1">
    <citation type="submission" date="2024-06" db="EMBL/GenBank/DDBJ databases">
        <title>Draft genome sequence of Geodermatophilus badlandi, a novel member of the Geodermatophilaceae isolated from badland sedimentary rocks in the Red desert, Wyoming, USA.</title>
        <authorList>
            <person name="Ben Tekaya S."/>
            <person name="Nouioui I."/>
            <person name="Flores G.M."/>
            <person name="Shaal M.N."/>
            <person name="Bredoire F."/>
            <person name="Basile F."/>
            <person name="Van Diepen L."/>
            <person name="Ward N.L."/>
        </authorList>
    </citation>
    <scope>NUCLEOTIDE SEQUENCE [LARGE SCALE GENOMIC DNA]</scope>
    <source>
        <strain evidence="5 6">WL48A</strain>
    </source>
</reference>
<sequence>MGDTLRSPFVQAARGRGSPARRVVGVHALRPALTPVVTFVAADVGLIVVEGLCGMPGIGNAILGAIEGRDRALMAGLTTTDVAAAALDPQVHLQETSRGRGRQPVTRSGRSTSPDIMCIIGDVRAGLTTGQDTRPRRRRPSRSTLARAPRRGRRAGGRTPVSPAARRRAPAADRGACRRPASAELAPPASTHRPPPGPPAPSTGPSARRRARCRLACTSTPQVLDAADPAHLRPPVRRRHTPLRPRPTSPL</sequence>